<accession>A0AAW8PYP4</accession>
<evidence type="ECO:0008006" key="3">
    <source>
        <dbReference type="Google" id="ProtNLM"/>
    </source>
</evidence>
<sequence>MLEPDALQKYIHDNHQPMVDALTDIVERLESSTVKNTKVYDTGLWVNGKSHYTIIYTRATQSLEFCWFEIKAHGFLAKKLKESIWKGSTSPEYNFHELRHVLVKLEKNIVAEQKESAQ</sequence>
<organism evidence="1 2">
    <name type="scientific">Vibrio parahaemolyticus</name>
    <dbReference type="NCBI Taxonomy" id="670"/>
    <lineage>
        <taxon>Bacteria</taxon>
        <taxon>Pseudomonadati</taxon>
        <taxon>Pseudomonadota</taxon>
        <taxon>Gammaproteobacteria</taxon>
        <taxon>Vibrionales</taxon>
        <taxon>Vibrionaceae</taxon>
        <taxon>Vibrio</taxon>
    </lineage>
</organism>
<dbReference type="Proteomes" id="UP001253193">
    <property type="component" value="Unassembled WGS sequence"/>
</dbReference>
<dbReference type="EMBL" id="JAUHGG010000003">
    <property type="protein sequence ID" value="MDS1821351.1"/>
    <property type="molecule type" value="Genomic_DNA"/>
</dbReference>
<proteinExistence type="predicted"/>
<dbReference type="AlphaFoldDB" id="A0AAW8PYP4"/>
<dbReference type="RefSeq" id="WP_311020230.1">
    <property type="nucleotide sequence ID" value="NZ_JAUHGG010000003.1"/>
</dbReference>
<evidence type="ECO:0000313" key="2">
    <source>
        <dbReference type="Proteomes" id="UP001253193"/>
    </source>
</evidence>
<reference evidence="1" key="1">
    <citation type="submission" date="2023-06" db="EMBL/GenBank/DDBJ databases">
        <title>Genomic Diversity of Vibrio spp. and Metagenomic Analysis of Pathogens in Florida Gulf Coastal Waters Following Hurricane Ian.</title>
        <authorList>
            <person name="Brumfield K.D."/>
        </authorList>
    </citation>
    <scope>NUCLEOTIDE SEQUENCE</scope>
    <source>
        <strain evidence="1">WBS2B-138</strain>
    </source>
</reference>
<gene>
    <name evidence="1" type="ORF">QX249_11805</name>
</gene>
<protein>
    <recommendedName>
        <fullName evidence="3">DUF1801 domain-containing protein</fullName>
    </recommendedName>
</protein>
<name>A0AAW8PYP4_VIBPH</name>
<comment type="caution">
    <text evidence="1">The sequence shown here is derived from an EMBL/GenBank/DDBJ whole genome shotgun (WGS) entry which is preliminary data.</text>
</comment>
<evidence type="ECO:0000313" key="1">
    <source>
        <dbReference type="EMBL" id="MDS1821351.1"/>
    </source>
</evidence>